<feature type="region of interest" description="Disordered" evidence="1">
    <location>
        <begin position="35"/>
        <end position="92"/>
    </location>
</feature>
<evidence type="ECO:0000313" key="3">
    <source>
        <dbReference type="Proteomes" id="UP000674234"/>
    </source>
</evidence>
<dbReference type="Proteomes" id="UP000674234">
    <property type="component" value="Unassembled WGS sequence"/>
</dbReference>
<evidence type="ECO:0000313" key="2">
    <source>
        <dbReference type="EMBL" id="MBP2706911.1"/>
    </source>
</evidence>
<evidence type="ECO:0000256" key="1">
    <source>
        <dbReference type="SAM" id="MobiDB-lite"/>
    </source>
</evidence>
<reference evidence="2" key="1">
    <citation type="submission" date="2021-02" db="EMBL/GenBank/DDBJ databases">
        <title>Draft genome sequence of Microbispora sp. RL4-1S isolated from rice leaves in Thailand.</title>
        <authorList>
            <person name="Muangham S."/>
            <person name="Duangmal K."/>
        </authorList>
    </citation>
    <scope>NUCLEOTIDE SEQUENCE</scope>
    <source>
        <strain evidence="2">RL4-1S</strain>
    </source>
</reference>
<protein>
    <submittedName>
        <fullName evidence="2">Uncharacterized protein</fullName>
    </submittedName>
</protein>
<comment type="caution">
    <text evidence="2">The sequence shown here is derived from an EMBL/GenBank/DDBJ whole genome shotgun (WGS) entry which is preliminary data.</text>
</comment>
<organism evidence="2 3">
    <name type="scientific">Microbispora oryzae</name>
    <dbReference type="NCBI Taxonomy" id="2806554"/>
    <lineage>
        <taxon>Bacteria</taxon>
        <taxon>Bacillati</taxon>
        <taxon>Actinomycetota</taxon>
        <taxon>Actinomycetes</taxon>
        <taxon>Streptosporangiales</taxon>
        <taxon>Streptosporangiaceae</taxon>
        <taxon>Microbispora</taxon>
    </lineage>
</organism>
<name>A0A940WTN3_9ACTN</name>
<accession>A0A940WTN3</accession>
<sequence length="107" mass="11116">MGSGRAFAALSGTAIWMIAIARAAIRVTAERVRVARAGRPRAGAGPDDDMDGRAGAGMKVPLGDRAARKDAAARPSPHGRRERLGDPRSLPVPTIRSLGAVAHLETV</sequence>
<proteinExistence type="predicted"/>
<dbReference type="AlphaFoldDB" id="A0A940WTN3"/>
<dbReference type="RefSeq" id="WP_210158192.1">
    <property type="nucleotide sequence ID" value="NZ_JAFCNB010000015.1"/>
</dbReference>
<keyword evidence="3" id="KW-1185">Reference proteome</keyword>
<dbReference type="EMBL" id="JAFCNB010000015">
    <property type="protein sequence ID" value="MBP2706911.1"/>
    <property type="molecule type" value="Genomic_DNA"/>
</dbReference>
<gene>
    <name evidence="2" type="ORF">JOL79_24185</name>
</gene>